<proteinExistence type="inferred from homology"/>
<comment type="function">
    <text evidence="7">Functions as a peptidoglycan terminase that cleaves nascent peptidoglycan strands endolytically to terminate their elongation.</text>
</comment>
<dbReference type="EMBL" id="JBEPTF010000001">
    <property type="protein sequence ID" value="MET4683412.1"/>
    <property type="molecule type" value="Genomic_DNA"/>
</dbReference>
<feature type="site" description="Important for catalytic activity" evidence="7">
    <location>
        <position position="232"/>
    </location>
</feature>
<feature type="compositionally biased region" description="Basic residues" evidence="8">
    <location>
        <begin position="9"/>
        <end position="20"/>
    </location>
</feature>
<comment type="caution">
    <text evidence="9">The sequence shown here is derived from an EMBL/GenBank/DDBJ whole genome shotgun (WGS) entry which is preliminary data.</text>
</comment>
<evidence type="ECO:0000256" key="4">
    <source>
        <dbReference type="ARBA" id="ARBA00023136"/>
    </source>
</evidence>
<gene>
    <name evidence="7" type="primary">mltG</name>
    <name evidence="9" type="ORF">ABIE19_001321</name>
</gene>
<organism evidence="9 10">
    <name type="scientific">Brevundimonas faecalis</name>
    <dbReference type="NCBI Taxonomy" id="947378"/>
    <lineage>
        <taxon>Bacteria</taxon>
        <taxon>Pseudomonadati</taxon>
        <taxon>Pseudomonadota</taxon>
        <taxon>Alphaproteobacteria</taxon>
        <taxon>Caulobacterales</taxon>
        <taxon>Caulobacteraceae</taxon>
        <taxon>Brevundimonas</taxon>
    </lineage>
</organism>
<dbReference type="HAMAP" id="MF_02065">
    <property type="entry name" value="MltG"/>
    <property type="match status" value="1"/>
</dbReference>
<name>A0ABV2RBS2_9CAUL</name>
<evidence type="ECO:0000313" key="10">
    <source>
        <dbReference type="Proteomes" id="UP001549313"/>
    </source>
</evidence>
<keyword evidence="3 7" id="KW-1133">Transmembrane helix</keyword>
<keyword evidence="2 7" id="KW-0812">Transmembrane</keyword>
<comment type="similarity">
    <text evidence="7">Belongs to the transglycosylase MltG family.</text>
</comment>
<dbReference type="CDD" id="cd08010">
    <property type="entry name" value="MltG_like"/>
    <property type="match status" value="1"/>
</dbReference>
<feature type="transmembrane region" description="Helical" evidence="7">
    <location>
        <begin position="31"/>
        <end position="57"/>
    </location>
</feature>
<evidence type="ECO:0000256" key="8">
    <source>
        <dbReference type="SAM" id="MobiDB-lite"/>
    </source>
</evidence>
<keyword evidence="5 7" id="KW-0456">Lyase</keyword>
<keyword evidence="10" id="KW-1185">Reference proteome</keyword>
<comment type="subcellular location">
    <subcellularLocation>
        <location evidence="7">Cell inner membrane</location>
        <topology evidence="7">Single-pass membrane protein</topology>
    </subcellularLocation>
</comment>
<dbReference type="NCBIfam" id="TIGR00247">
    <property type="entry name" value="endolytic transglycosylase MltG"/>
    <property type="match status" value="1"/>
</dbReference>
<dbReference type="RefSeq" id="WP_354088333.1">
    <property type="nucleotide sequence ID" value="NZ_JBEPTF010000001.1"/>
</dbReference>
<sequence>MAKAPSRTPKVRIPKSRVPKKGGGGASGSSLGVGLITAAGTLGLFLVAALIALWAVYWGPGPKAAEGDATVVALPSGAGVPAIAATLKSSGVIRSTDLFRAAVSLTGADRKIRAGEYEVPSGASLATVVGLLVDGKAVRHYVTLPEGWSSAQAVDILMKQPVLTGEVEVPAEGSLWPDTYEVSRGESRASVVARMQRAATSKLATLWAARSPNTIVTTPEEAMVLASIVEKETGLASERPQVAAVFTNRLRLGMRLESDPTIVYGVTKGRPLGRGIRASELRAQTPWNTYLIDGLPPTPIANPGEEALKAVLNPPRSEYVFFVADGTGGHVFARTYPEHLLNVARWREIERRKAGLPPGQVAPVAGAAPTPMGEGEAASPPPVAIPPGAKVITVPTATPQ</sequence>
<dbReference type="PANTHER" id="PTHR30518:SF2">
    <property type="entry name" value="ENDOLYTIC MUREIN TRANSGLYCOSYLASE"/>
    <property type="match status" value="1"/>
</dbReference>
<protein>
    <recommendedName>
        <fullName evidence="7">Endolytic murein transglycosylase</fullName>
        <ecNumber evidence="7">4.2.2.29</ecNumber>
    </recommendedName>
    <alternativeName>
        <fullName evidence="7">Peptidoglycan lytic transglycosylase</fullName>
    </alternativeName>
    <alternativeName>
        <fullName evidence="7">Peptidoglycan polymerization terminase</fullName>
    </alternativeName>
</protein>
<dbReference type="EC" id="4.2.2.29" evidence="7"/>
<keyword evidence="6 7" id="KW-0961">Cell wall biogenesis/degradation</keyword>
<dbReference type="PANTHER" id="PTHR30518">
    <property type="entry name" value="ENDOLYTIC MUREIN TRANSGLYCOSYLASE"/>
    <property type="match status" value="1"/>
</dbReference>
<comment type="catalytic activity">
    <reaction evidence="7">
        <text>a peptidoglycan chain = a peptidoglycan chain with N-acetyl-1,6-anhydromuramyl-[peptide] at the reducing end + a peptidoglycan chain with N-acetylglucosamine at the non-reducing end.</text>
        <dbReference type="EC" id="4.2.2.29"/>
    </reaction>
</comment>
<dbReference type="Gene3D" id="3.30.160.60">
    <property type="entry name" value="Classic Zinc Finger"/>
    <property type="match status" value="1"/>
</dbReference>
<evidence type="ECO:0000256" key="1">
    <source>
        <dbReference type="ARBA" id="ARBA00022475"/>
    </source>
</evidence>
<evidence type="ECO:0000256" key="6">
    <source>
        <dbReference type="ARBA" id="ARBA00023316"/>
    </source>
</evidence>
<keyword evidence="7" id="KW-0997">Cell inner membrane</keyword>
<feature type="region of interest" description="Disordered" evidence="8">
    <location>
        <begin position="356"/>
        <end position="389"/>
    </location>
</feature>
<feature type="region of interest" description="Disordered" evidence="8">
    <location>
        <begin position="1"/>
        <end position="28"/>
    </location>
</feature>
<evidence type="ECO:0000256" key="2">
    <source>
        <dbReference type="ARBA" id="ARBA00022692"/>
    </source>
</evidence>
<dbReference type="InterPro" id="IPR003770">
    <property type="entry name" value="MLTG-like"/>
</dbReference>
<feature type="compositionally biased region" description="Low complexity" evidence="8">
    <location>
        <begin position="356"/>
        <end position="373"/>
    </location>
</feature>
<reference evidence="9 10" key="1">
    <citation type="submission" date="2024-06" db="EMBL/GenBank/DDBJ databases">
        <title>Sorghum-associated microbial communities from plants grown in Nebraska, USA.</title>
        <authorList>
            <person name="Schachtman D."/>
        </authorList>
    </citation>
    <scope>NUCLEOTIDE SEQUENCE [LARGE SCALE GENOMIC DNA]</scope>
    <source>
        <strain evidence="9 10">2814</strain>
    </source>
</reference>
<dbReference type="Gene3D" id="3.30.1490.480">
    <property type="entry name" value="Endolytic murein transglycosylase"/>
    <property type="match status" value="1"/>
</dbReference>
<evidence type="ECO:0000256" key="7">
    <source>
        <dbReference type="HAMAP-Rule" id="MF_02065"/>
    </source>
</evidence>
<accession>A0ABV2RBS2</accession>
<evidence type="ECO:0000256" key="5">
    <source>
        <dbReference type="ARBA" id="ARBA00023239"/>
    </source>
</evidence>
<dbReference type="Pfam" id="PF02618">
    <property type="entry name" value="YceG"/>
    <property type="match status" value="1"/>
</dbReference>
<evidence type="ECO:0000313" key="9">
    <source>
        <dbReference type="EMBL" id="MET4683412.1"/>
    </source>
</evidence>
<dbReference type="Proteomes" id="UP001549313">
    <property type="component" value="Unassembled WGS sequence"/>
</dbReference>
<keyword evidence="1 7" id="KW-1003">Cell membrane</keyword>
<evidence type="ECO:0000256" key="3">
    <source>
        <dbReference type="ARBA" id="ARBA00022989"/>
    </source>
</evidence>
<keyword evidence="4 7" id="KW-0472">Membrane</keyword>